<reference evidence="1 2" key="1">
    <citation type="journal article" date="2023" name="Microbiol. Resour. Announc.">
        <title>Complete Genome of 'Candidatus Phytoplasma rubi' RS, a Phytopathogenic Bacterium Associated with Rubus Stunt Disease.</title>
        <authorList>
            <person name="Duckeck D."/>
            <person name="Zubert C."/>
            <person name="Bohm J.W."/>
            <person name="Carminati G."/>
            <person name="Schneider B."/>
            <person name="Kube M."/>
        </authorList>
    </citation>
    <scope>NUCLEOTIDE SEQUENCE [LARGE SCALE GENOMIC DNA]</scope>
    <source>
        <strain evidence="1 2">RS</strain>
    </source>
</reference>
<accession>A0ABY7BQP4</accession>
<keyword evidence="2" id="KW-1185">Reference proteome</keyword>
<dbReference type="EMBL" id="CP114006">
    <property type="protein sequence ID" value="WAN63084.1"/>
    <property type="molecule type" value="Genomic_DNA"/>
</dbReference>
<evidence type="ECO:0000313" key="1">
    <source>
        <dbReference type="EMBL" id="WAN63084.1"/>
    </source>
</evidence>
<sequence>MDFKERYNKLKKPIFLNSFNIEIQNRYIPQKNKNKKREWFFENFQFNFENKDYYLSEVIIKFDHIDEDNPEFFLQPEQIIHIIKSKLEMEESSGNKYILTVYKFRQAAEK</sequence>
<proteinExistence type="predicted"/>
<name>A0ABY7BQP4_9MOLU</name>
<dbReference type="Proteomes" id="UP001164727">
    <property type="component" value="Chromosome"/>
</dbReference>
<protein>
    <submittedName>
        <fullName evidence="1">Uncharacterized protein</fullName>
    </submittedName>
</protein>
<organism evidence="1 2">
    <name type="scientific">Candidatus Phytoplasma rubi</name>
    <dbReference type="NCBI Taxonomy" id="399025"/>
    <lineage>
        <taxon>Bacteria</taxon>
        <taxon>Bacillati</taxon>
        <taxon>Mycoplasmatota</taxon>
        <taxon>Mollicutes</taxon>
        <taxon>Acholeplasmatales</taxon>
        <taxon>Acholeplasmataceae</taxon>
        <taxon>Candidatus Phytoplasma</taxon>
        <taxon>16SrV (Elm yellows group)</taxon>
    </lineage>
</organism>
<gene>
    <name evidence="1" type="ORF">RS022_00730</name>
</gene>
<evidence type="ECO:0000313" key="2">
    <source>
        <dbReference type="Proteomes" id="UP001164727"/>
    </source>
</evidence>
<dbReference type="RefSeq" id="WP_268849936.1">
    <property type="nucleotide sequence ID" value="NZ_CP114006.1"/>
</dbReference>